<keyword evidence="1" id="KW-0812">Transmembrane</keyword>
<dbReference type="EMBL" id="CP013695">
    <property type="protein sequence ID" value="ALU32176.1"/>
    <property type="molecule type" value="Genomic_DNA"/>
</dbReference>
<evidence type="ECO:0000313" key="5">
    <source>
        <dbReference type="Proteomes" id="UP000065473"/>
    </source>
</evidence>
<dbReference type="OMA" id="PNLIVAH"/>
<dbReference type="PaxDb" id="1435377-SUSAZ_00840"/>
<dbReference type="GeneID" id="14550695"/>
<dbReference type="RefSeq" id="WP_011277088.1">
    <property type="nucleotide sequence ID" value="NZ_BHWZ01000001.1"/>
</dbReference>
<evidence type="ECO:0000313" key="3">
    <source>
        <dbReference type="EMBL" id="ALU32176.1"/>
    </source>
</evidence>
<dbReference type="OrthoDB" id="41355at2157"/>
<dbReference type="Proteomes" id="UP000060043">
    <property type="component" value="Chromosome"/>
</dbReference>
<evidence type="ECO:0000256" key="1">
    <source>
        <dbReference type="SAM" id="Phobius"/>
    </source>
</evidence>
<feature type="transmembrane region" description="Helical" evidence="1">
    <location>
        <begin position="6"/>
        <end position="25"/>
    </location>
</feature>
<dbReference type="AlphaFoldDB" id="A0A0U3HB35"/>
<accession>A0A0U3HB35</accession>
<organism evidence="3 4">
    <name type="scientific">Sulfolobus acidocaldarius</name>
    <dbReference type="NCBI Taxonomy" id="2285"/>
    <lineage>
        <taxon>Archaea</taxon>
        <taxon>Thermoproteota</taxon>
        <taxon>Thermoprotei</taxon>
        <taxon>Sulfolobales</taxon>
        <taxon>Sulfolobaceae</taxon>
        <taxon>Sulfolobus</taxon>
    </lineage>
</organism>
<keyword evidence="1" id="KW-0472">Membrane</keyword>
<evidence type="ECO:0000313" key="4">
    <source>
        <dbReference type="Proteomes" id="UP000060043"/>
    </source>
</evidence>
<keyword evidence="1" id="KW-1133">Transmembrane helix</keyword>
<proteinExistence type="predicted"/>
<dbReference type="EMBL" id="CP013694">
    <property type="protein sequence ID" value="ALU29447.1"/>
    <property type="molecule type" value="Genomic_DNA"/>
</dbReference>
<sequence>MNVSVIAAAIGIILSISIAALVIYITTPSEFKFQPTTYYTTTDKSQNITQTQTAEKPNVVRPYIIQLNNTKINTSNTLSLLGLIANSSILQKLNSSLYLGLTNQNEVNNMSPLNSSLLFYTYPNLIVAHPDSVTYFYLYCQCSNNNTLIYTYNMTGWVEVVHDQYLGMKGDIQIYNVTLKILNVKPVTIILLPVYDVYNYQVQYITLIITPKG</sequence>
<evidence type="ECO:0000313" key="2">
    <source>
        <dbReference type="EMBL" id="ALU29447.1"/>
    </source>
</evidence>
<gene>
    <name evidence="2" type="ORF">ATY89_05455</name>
    <name evidence="3" type="ORF">ATZ20_08475</name>
</gene>
<protein>
    <submittedName>
        <fullName evidence="3">Uncharacterized protein</fullName>
    </submittedName>
</protein>
<dbReference type="Proteomes" id="UP000065473">
    <property type="component" value="Chromosome"/>
</dbReference>
<name>A0A0U3HB35_9CREN</name>
<reference evidence="4 5" key="1">
    <citation type="submission" date="2015-12" db="EMBL/GenBank/DDBJ databases">
        <title>A stable core within a dynamic pangenome in Sulfolobus acidocaldarius.</title>
        <authorList>
            <person name="Anderson R."/>
            <person name="Kouris A."/>
            <person name="Seward C."/>
            <person name="Campbell K."/>
            <person name="Whitaker R."/>
        </authorList>
    </citation>
    <scope>NUCLEOTIDE SEQUENCE [LARGE SCALE GENOMIC DNA]</scope>
    <source>
        <strain evidence="2 5">GG12-C01-09</strain>
        <strain evidence="3 4">NG05B_CO5_07</strain>
    </source>
</reference>